<name>A0A1E1M6K0_RHYSE</name>
<dbReference type="InterPro" id="IPR030395">
    <property type="entry name" value="GP_PDE_dom"/>
</dbReference>
<dbReference type="GO" id="GO:0006629">
    <property type="term" value="P:lipid metabolic process"/>
    <property type="evidence" value="ECO:0007669"/>
    <property type="project" value="InterPro"/>
</dbReference>
<dbReference type="Proteomes" id="UP000177625">
    <property type="component" value="Unassembled WGS sequence"/>
</dbReference>
<dbReference type="InterPro" id="IPR017946">
    <property type="entry name" value="PLC-like_Pdiesterase_TIM-brl"/>
</dbReference>
<reference evidence="3" key="1">
    <citation type="submission" date="2016-03" db="EMBL/GenBank/DDBJ databases">
        <authorList>
            <person name="Guldener U."/>
        </authorList>
    </citation>
    <scope>NUCLEOTIDE SEQUENCE [LARGE SCALE GENOMIC DNA]</scope>
</reference>
<proteinExistence type="predicted"/>
<dbReference type="GO" id="GO:0008081">
    <property type="term" value="F:phosphoric diester hydrolase activity"/>
    <property type="evidence" value="ECO:0007669"/>
    <property type="project" value="InterPro"/>
</dbReference>
<feature type="domain" description="GP-PDE" evidence="1">
    <location>
        <begin position="34"/>
        <end position="275"/>
    </location>
</feature>
<dbReference type="PROSITE" id="PS51704">
    <property type="entry name" value="GP_PDE"/>
    <property type="match status" value="1"/>
</dbReference>
<dbReference type="PANTHER" id="PTHR43805">
    <property type="entry name" value="GLYCEROPHOSPHORYL DIESTER PHOSPHODIESTERASE"/>
    <property type="match status" value="1"/>
</dbReference>
<dbReference type="SUPFAM" id="SSF51695">
    <property type="entry name" value="PLC-like phosphodiesterases"/>
    <property type="match status" value="1"/>
</dbReference>
<dbReference type="AlphaFoldDB" id="A0A1E1M6K0"/>
<gene>
    <name evidence="2" type="ORF">RSE6_04382</name>
</gene>
<accession>A0A1E1M6K0</accession>
<dbReference type="EMBL" id="FJVC01000163">
    <property type="protein sequence ID" value="CZT44245.1"/>
    <property type="molecule type" value="Genomic_DNA"/>
</dbReference>
<evidence type="ECO:0000259" key="1">
    <source>
        <dbReference type="PROSITE" id="PS51704"/>
    </source>
</evidence>
<evidence type="ECO:0000313" key="3">
    <source>
        <dbReference type="Proteomes" id="UP000177625"/>
    </source>
</evidence>
<sequence length="338" mass="38415">MAKSRSFETDALLPEKMDSPTFTSAIHTSVGRIPQAIAHRGYKAMYPENSMGAFKGAVEVGAHAIETDVHLSRDGVVVLSHDATLKRCFGLEEKVVNCDWSYLETLRTLRKPPQPMPRLVDLLEYLTTPGLEDIWILLDIKACLEDDPDALLESIAAAIRSVKPSRRWAERILLGCWNAKYLPVCNKHLTEFPIAHIGWNIPYARQFLEIPGISFNMFQRMMIGPGGEKFMRDVRKAGRSLFLWKINDDNAMRWSISKGVDGVITDDPKRYLEICRSYDGEKVGISLRGWSTFVLIKFMVPFLHLLVKYKYGTRMGTGRVKQDILVGGGRMRDHERIE</sequence>
<dbReference type="PANTHER" id="PTHR43805:SF1">
    <property type="entry name" value="GP-PDE DOMAIN-CONTAINING PROTEIN"/>
    <property type="match status" value="1"/>
</dbReference>
<dbReference type="CDD" id="cd08570">
    <property type="entry name" value="GDPD_YPL206cp_fungi"/>
    <property type="match status" value="1"/>
</dbReference>
<dbReference type="Pfam" id="PF03009">
    <property type="entry name" value="GDPD"/>
    <property type="match status" value="1"/>
</dbReference>
<keyword evidence="3" id="KW-1185">Reference proteome</keyword>
<dbReference type="Gene3D" id="3.20.20.190">
    <property type="entry name" value="Phosphatidylinositol (PI) phosphodiesterase"/>
    <property type="match status" value="1"/>
</dbReference>
<protein>
    <submittedName>
        <fullName evidence="2">Related to glycerophosphoryl diester phosphodiesterase family protein</fullName>
    </submittedName>
</protein>
<organism evidence="2 3">
    <name type="scientific">Rhynchosporium secalis</name>
    <name type="common">Barley scald fungus</name>
    <dbReference type="NCBI Taxonomy" id="38038"/>
    <lineage>
        <taxon>Eukaryota</taxon>
        <taxon>Fungi</taxon>
        <taxon>Dikarya</taxon>
        <taxon>Ascomycota</taxon>
        <taxon>Pezizomycotina</taxon>
        <taxon>Leotiomycetes</taxon>
        <taxon>Helotiales</taxon>
        <taxon>Ploettnerulaceae</taxon>
        <taxon>Rhynchosporium</taxon>
    </lineage>
</organism>
<evidence type="ECO:0000313" key="2">
    <source>
        <dbReference type="EMBL" id="CZT44245.1"/>
    </source>
</evidence>